<dbReference type="EMBL" id="LAZR01000673">
    <property type="protein sequence ID" value="KKN61052.1"/>
    <property type="molecule type" value="Genomic_DNA"/>
</dbReference>
<proteinExistence type="predicted"/>
<reference evidence="1" key="1">
    <citation type="journal article" date="2015" name="Nature">
        <title>Complex archaea that bridge the gap between prokaryotes and eukaryotes.</title>
        <authorList>
            <person name="Spang A."/>
            <person name="Saw J.H."/>
            <person name="Jorgensen S.L."/>
            <person name="Zaremba-Niedzwiedzka K."/>
            <person name="Martijn J."/>
            <person name="Lind A.E."/>
            <person name="van Eijk R."/>
            <person name="Schleper C."/>
            <person name="Guy L."/>
            <person name="Ettema T.J."/>
        </authorList>
    </citation>
    <scope>NUCLEOTIDE SEQUENCE</scope>
</reference>
<dbReference type="AlphaFoldDB" id="A0A0F9SFI1"/>
<accession>A0A0F9SFI1</accession>
<name>A0A0F9SFI1_9ZZZZ</name>
<protein>
    <submittedName>
        <fullName evidence="1">Uncharacterized protein</fullName>
    </submittedName>
</protein>
<evidence type="ECO:0000313" key="1">
    <source>
        <dbReference type="EMBL" id="KKN61052.1"/>
    </source>
</evidence>
<sequence length="33" mass="3900">MIEKYIFEKQSVISINNLTLKIIYKSVKINNTI</sequence>
<comment type="caution">
    <text evidence="1">The sequence shown here is derived from an EMBL/GenBank/DDBJ whole genome shotgun (WGS) entry which is preliminary data.</text>
</comment>
<organism evidence="1">
    <name type="scientific">marine sediment metagenome</name>
    <dbReference type="NCBI Taxonomy" id="412755"/>
    <lineage>
        <taxon>unclassified sequences</taxon>
        <taxon>metagenomes</taxon>
        <taxon>ecological metagenomes</taxon>
    </lineage>
</organism>
<gene>
    <name evidence="1" type="ORF">LCGC14_0525600</name>
</gene>